<proteinExistence type="predicted"/>
<keyword evidence="4 6" id="KW-1133">Transmembrane helix</keyword>
<reference evidence="8 9" key="1">
    <citation type="submission" date="2016-10" db="EMBL/GenBank/DDBJ databases">
        <authorList>
            <person name="Varghese N."/>
            <person name="Submissions S."/>
        </authorList>
    </citation>
    <scope>NUCLEOTIDE SEQUENCE [LARGE SCALE GENOMIC DNA]</scope>
    <source>
        <strain evidence="8 9">DSM 18327</strain>
    </source>
</reference>
<feature type="transmembrane region" description="Helical" evidence="6">
    <location>
        <begin position="104"/>
        <end position="124"/>
    </location>
</feature>
<feature type="transmembrane region" description="Helical" evidence="6">
    <location>
        <begin position="49"/>
        <end position="67"/>
    </location>
</feature>
<dbReference type="PANTHER" id="PTHR43124">
    <property type="entry name" value="PURINE EFFLUX PUMP PBUE"/>
    <property type="match status" value="1"/>
</dbReference>
<evidence type="ECO:0000256" key="2">
    <source>
        <dbReference type="ARBA" id="ARBA00022475"/>
    </source>
</evidence>
<evidence type="ECO:0000256" key="6">
    <source>
        <dbReference type="SAM" id="Phobius"/>
    </source>
</evidence>
<feature type="transmembrane region" description="Helical" evidence="6">
    <location>
        <begin position="166"/>
        <end position="186"/>
    </location>
</feature>
<evidence type="ECO:0000313" key="9">
    <source>
        <dbReference type="Proteomes" id="UP000199665"/>
    </source>
</evidence>
<feature type="transmembrane region" description="Helical" evidence="6">
    <location>
        <begin position="338"/>
        <end position="363"/>
    </location>
</feature>
<dbReference type="SUPFAM" id="SSF103473">
    <property type="entry name" value="MFS general substrate transporter"/>
    <property type="match status" value="1"/>
</dbReference>
<evidence type="ECO:0000256" key="4">
    <source>
        <dbReference type="ARBA" id="ARBA00022989"/>
    </source>
</evidence>
<keyword evidence="9" id="KW-1185">Reference proteome</keyword>
<dbReference type="InterPro" id="IPR011701">
    <property type="entry name" value="MFS"/>
</dbReference>
<gene>
    <name evidence="8" type="ORF">SAMN05216205_3432</name>
</gene>
<feature type="transmembrane region" description="Helical" evidence="6">
    <location>
        <begin position="304"/>
        <end position="326"/>
    </location>
</feature>
<keyword evidence="2" id="KW-1003">Cell membrane</keyword>
<organism evidence="8 9">
    <name type="scientific">Pseudomonas mohnii</name>
    <dbReference type="NCBI Taxonomy" id="395600"/>
    <lineage>
        <taxon>Bacteria</taxon>
        <taxon>Pseudomonadati</taxon>
        <taxon>Pseudomonadota</taxon>
        <taxon>Gammaproteobacteria</taxon>
        <taxon>Pseudomonadales</taxon>
        <taxon>Pseudomonadaceae</taxon>
        <taxon>Pseudomonas</taxon>
    </lineage>
</organism>
<feature type="domain" description="Major facilitator superfamily (MFS) profile" evidence="7">
    <location>
        <begin position="13"/>
        <end position="394"/>
    </location>
</feature>
<protein>
    <submittedName>
        <fullName evidence="8">MFS transporter, DHA1 family, bicyclomycin/chloramphenicol resistance protein</fullName>
    </submittedName>
</protein>
<dbReference type="PANTHER" id="PTHR43124:SF3">
    <property type="entry name" value="CHLORAMPHENICOL EFFLUX PUMP RV0191"/>
    <property type="match status" value="1"/>
</dbReference>
<dbReference type="PROSITE" id="PS00216">
    <property type="entry name" value="SUGAR_TRANSPORT_1"/>
    <property type="match status" value="1"/>
</dbReference>
<evidence type="ECO:0000256" key="5">
    <source>
        <dbReference type="ARBA" id="ARBA00023136"/>
    </source>
</evidence>
<keyword evidence="5 6" id="KW-0472">Membrane</keyword>
<feature type="transmembrane region" description="Helical" evidence="6">
    <location>
        <begin position="79"/>
        <end position="98"/>
    </location>
</feature>
<dbReference type="InterPro" id="IPR020846">
    <property type="entry name" value="MFS_dom"/>
</dbReference>
<dbReference type="PROSITE" id="PS50850">
    <property type="entry name" value="MFS"/>
    <property type="match status" value="1"/>
</dbReference>
<dbReference type="InterPro" id="IPR005829">
    <property type="entry name" value="Sugar_transporter_CS"/>
</dbReference>
<feature type="transmembrane region" description="Helical" evidence="6">
    <location>
        <begin position="369"/>
        <end position="389"/>
    </location>
</feature>
<dbReference type="Gene3D" id="1.20.1720.10">
    <property type="entry name" value="Multidrug resistance protein D"/>
    <property type="match status" value="1"/>
</dbReference>
<sequence>MPHANDANEKPLIVLLLMSMTLLGVFPLDVVLPSFPDLSACFRISPSEAALSVSLFAVSLAFSVMLVGPLSDMWGRKKLLLGGIAIAAIGAVGCAVSSEYCWFLGFRVVQAIGCGAFSLSQALVQDLFEGQERQRLRIWMVTASGVFISISPLLGTWLQLQLGWQGSFYVFVALAVSVGSSACWLLKESSAMRTASRGGFFSAYWHVCSNARFMAYWLISALAFACHFSFIVTSPIIFMEHLALSPYEYAWTLMLYGVAYASGGAVANALQERLRGHTQIVVGLGLIAVSGVLMLWLIRHFGLSAAAVLVSMLICTIGTTITRPVVNNKAMSIHPQYAGTSTSVGAVLIFMGGGVTSVVINLVSGDLTTTLAIGFLTLSLAGLGLNALIDHENQRALDGV</sequence>
<evidence type="ECO:0000259" key="7">
    <source>
        <dbReference type="PROSITE" id="PS50850"/>
    </source>
</evidence>
<evidence type="ECO:0000256" key="3">
    <source>
        <dbReference type="ARBA" id="ARBA00022692"/>
    </source>
</evidence>
<keyword evidence="3 6" id="KW-0812">Transmembrane</keyword>
<feature type="transmembrane region" description="Helical" evidence="6">
    <location>
        <begin position="215"/>
        <end position="237"/>
    </location>
</feature>
<dbReference type="InterPro" id="IPR050189">
    <property type="entry name" value="MFS_Efflux_Transporters"/>
</dbReference>
<feature type="transmembrane region" description="Helical" evidence="6">
    <location>
        <begin position="136"/>
        <end position="160"/>
    </location>
</feature>
<dbReference type="RefSeq" id="WP_090466542.1">
    <property type="nucleotide sequence ID" value="NZ_FNRV01000001.1"/>
</dbReference>
<accession>A0ABY0Y2Z5</accession>
<evidence type="ECO:0000256" key="1">
    <source>
        <dbReference type="ARBA" id="ARBA00004651"/>
    </source>
</evidence>
<dbReference type="Pfam" id="PF07690">
    <property type="entry name" value="MFS_1"/>
    <property type="match status" value="1"/>
</dbReference>
<dbReference type="EMBL" id="FNRV01000001">
    <property type="protein sequence ID" value="SEC84763.1"/>
    <property type="molecule type" value="Genomic_DNA"/>
</dbReference>
<dbReference type="Proteomes" id="UP000199665">
    <property type="component" value="Unassembled WGS sequence"/>
</dbReference>
<feature type="transmembrane region" description="Helical" evidence="6">
    <location>
        <begin position="249"/>
        <end position="268"/>
    </location>
</feature>
<name>A0ABY0Y2Z5_9PSED</name>
<feature type="transmembrane region" description="Helical" evidence="6">
    <location>
        <begin position="280"/>
        <end position="298"/>
    </location>
</feature>
<dbReference type="InterPro" id="IPR036259">
    <property type="entry name" value="MFS_trans_sf"/>
</dbReference>
<comment type="caution">
    <text evidence="8">The sequence shown here is derived from an EMBL/GenBank/DDBJ whole genome shotgun (WGS) entry which is preliminary data.</text>
</comment>
<comment type="subcellular location">
    <subcellularLocation>
        <location evidence="1">Cell membrane</location>
        <topology evidence="1">Multi-pass membrane protein</topology>
    </subcellularLocation>
</comment>
<evidence type="ECO:0000313" key="8">
    <source>
        <dbReference type="EMBL" id="SEC84763.1"/>
    </source>
</evidence>
<feature type="transmembrane region" description="Helical" evidence="6">
    <location>
        <begin position="12"/>
        <end position="29"/>
    </location>
</feature>